<evidence type="ECO:0000256" key="4">
    <source>
        <dbReference type="ARBA" id="ARBA00022833"/>
    </source>
</evidence>
<dbReference type="GO" id="GO:0006310">
    <property type="term" value="P:DNA recombination"/>
    <property type="evidence" value="ECO:0007669"/>
    <property type="project" value="UniProtKB-UniRule"/>
</dbReference>
<evidence type="ECO:0000256" key="1">
    <source>
        <dbReference type="ARBA" id="ARBA00022723"/>
    </source>
</evidence>
<keyword evidence="2 7" id="KW-0227">DNA damage</keyword>
<accession>A0A371IJ16</accession>
<keyword evidence="3 7" id="KW-0863">Zinc-finger</keyword>
<dbReference type="SMART" id="SM00278">
    <property type="entry name" value="HhH1"/>
    <property type="match status" value="1"/>
</dbReference>
<dbReference type="RefSeq" id="WP_068912488.1">
    <property type="nucleotide sequence ID" value="NZ_MBEW02000036.1"/>
</dbReference>
<gene>
    <name evidence="7" type="primary">recR</name>
    <name evidence="9" type="ORF">BBG48_009960</name>
</gene>
<dbReference type="NCBIfam" id="TIGR00615">
    <property type="entry name" value="recR"/>
    <property type="match status" value="1"/>
</dbReference>
<comment type="similarity">
    <text evidence="7">Belongs to the RecR family.</text>
</comment>
<evidence type="ECO:0000256" key="3">
    <source>
        <dbReference type="ARBA" id="ARBA00022771"/>
    </source>
</evidence>
<feature type="zinc finger region" description="C4-type" evidence="7">
    <location>
        <begin position="58"/>
        <end position="73"/>
    </location>
</feature>
<dbReference type="Gene3D" id="1.10.8.420">
    <property type="entry name" value="RecR Domain 1"/>
    <property type="match status" value="1"/>
</dbReference>
<dbReference type="PANTHER" id="PTHR30446:SF0">
    <property type="entry name" value="RECOMBINATION PROTEIN RECR"/>
    <property type="match status" value="1"/>
</dbReference>
<keyword evidence="5 7" id="KW-0233">DNA recombination</keyword>
<dbReference type="InterPro" id="IPR015967">
    <property type="entry name" value="Rcmb_RecR_Znf"/>
</dbReference>
<dbReference type="STRING" id="1871336.BBG48_02375"/>
<keyword evidence="4 7" id="KW-0862">Zinc</keyword>
<dbReference type="PROSITE" id="PS01300">
    <property type="entry name" value="RECR"/>
    <property type="match status" value="1"/>
</dbReference>
<dbReference type="GO" id="GO:0003677">
    <property type="term" value="F:DNA binding"/>
    <property type="evidence" value="ECO:0007669"/>
    <property type="project" value="UniProtKB-UniRule"/>
</dbReference>
<comment type="caution">
    <text evidence="9">The sequence shown here is derived from an EMBL/GenBank/DDBJ whole genome shotgun (WGS) entry which is preliminary data.</text>
</comment>
<dbReference type="Proteomes" id="UP000093352">
    <property type="component" value="Unassembled WGS sequence"/>
</dbReference>
<dbReference type="SMART" id="SM00493">
    <property type="entry name" value="TOPRIM"/>
    <property type="match status" value="1"/>
</dbReference>
<dbReference type="Gene3D" id="6.10.250.240">
    <property type="match status" value="1"/>
</dbReference>
<evidence type="ECO:0000313" key="10">
    <source>
        <dbReference type="Proteomes" id="UP000093352"/>
    </source>
</evidence>
<dbReference type="Pfam" id="PF21175">
    <property type="entry name" value="RecR_C"/>
    <property type="match status" value="1"/>
</dbReference>
<evidence type="ECO:0000256" key="7">
    <source>
        <dbReference type="HAMAP-Rule" id="MF_00017"/>
    </source>
</evidence>
<comment type="function">
    <text evidence="7">May play a role in DNA repair. It seems to be involved in an RecBC-independent recombinational process of DNA repair. It may act with RecF and RecO.</text>
</comment>
<dbReference type="GO" id="GO:0006281">
    <property type="term" value="P:DNA repair"/>
    <property type="evidence" value="ECO:0007669"/>
    <property type="project" value="UniProtKB-UniRule"/>
</dbReference>
<dbReference type="PROSITE" id="PS50880">
    <property type="entry name" value="TOPRIM"/>
    <property type="match status" value="1"/>
</dbReference>
<proteinExistence type="inferred from homology"/>
<reference evidence="9 10" key="1">
    <citation type="journal article" date="2016" name="Genome Announc.">
        <title>Draft Genome Sequence of Criibacterium bergeronii gen. nov., sp. nov., Strain CCRI-22567T, Isolated from a Vaginal Sample from a Woman with Bacterial Vaginosis.</title>
        <authorList>
            <person name="Maheux A.F."/>
            <person name="Berube E."/>
            <person name="Boudreau D.K."/>
            <person name="Raymond F."/>
            <person name="Corbeil J."/>
            <person name="Roy P.H."/>
            <person name="Boissinot M."/>
            <person name="Omar R.F."/>
        </authorList>
    </citation>
    <scope>NUCLEOTIDE SEQUENCE [LARGE SCALE GENOMIC DNA]</scope>
    <source>
        <strain evidence="9 10">CCRI-22567</strain>
    </source>
</reference>
<dbReference type="SUPFAM" id="SSF111304">
    <property type="entry name" value="Recombination protein RecR"/>
    <property type="match status" value="1"/>
</dbReference>
<keyword evidence="6 7" id="KW-0234">DNA repair</keyword>
<evidence type="ECO:0000259" key="8">
    <source>
        <dbReference type="PROSITE" id="PS50880"/>
    </source>
</evidence>
<name>A0A371IJ16_9FIRM</name>
<evidence type="ECO:0000256" key="2">
    <source>
        <dbReference type="ARBA" id="ARBA00022763"/>
    </source>
</evidence>
<dbReference type="InterPro" id="IPR000093">
    <property type="entry name" value="DNA_Rcmb_RecR"/>
</dbReference>
<sequence>MANFTRPIDSLIENLSRLPGVGPKTAQRLAFYIINMPQEDVKKLSESIASVKQGVKFCSSCCNITDTDPCPICSDEKRDKSIICVVESPKDVIQLERTKEYHGLYHVLHGTISPAGSVTPDMLKIKELVTRMADDNIKEVILATNPTIDGEATAMYIARLLSPFEIRVTRIARGLPMGSDIEYADEVTITKALENRMDVFSD</sequence>
<keyword evidence="10" id="KW-1185">Reference proteome</keyword>
<dbReference type="InterPro" id="IPR006171">
    <property type="entry name" value="TOPRIM_dom"/>
</dbReference>
<dbReference type="GO" id="GO:0008270">
    <property type="term" value="F:zinc ion binding"/>
    <property type="evidence" value="ECO:0007669"/>
    <property type="project" value="UniProtKB-KW"/>
</dbReference>
<dbReference type="PANTHER" id="PTHR30446">
    <property type="entry name" value="RECOMBINATION PROTEIN RECR"/>
    <property type="match status" value="1"/>
</dbReference>
<evidence type="ECO:0000256" key="5">
    <source>
        <dbReference type="ARBA" id="ARBA00023172"/>
    </source>
</evidence>
<dbReference type="CDD" id="cd01025">
    <property type="entry name" value="TOPRIM_recR"/>
    <property type="match status" value="1"/>
</dbReference>
<dbReference type="HAMAP" id="MF_00017">
    <property type="entry name" value="RecR"/>
    <property type="match status" value="1"/>
</dbReference>
<dbReference type="Gene3D" id="3.40.1360.10">
    <property type="match status" value="1"/>
</dbReference>
<dbReference type="AlphaFoldDB" id="A0A371IJ16"/>
<dbReference type="InterPro" id="IPR023627">
    <property type="entry name" value="Rcmb_RecR"/>
</dbReference>
<dbReference type="Pfam" id="PF13662">
    <property type="entry name" value="Toprim_4"/>
    <property type="match status" value="1"/>
</dbReference>
<evidence type="ECO:0000313" key="9">
    <source>
        <dbReference type="EMBL" id="RDY20468.1"/>
    </source>
</evidence>
<feature type="domain" description="Toprim" evidence="8">
    <location>
        <begin position="81"/>
        <end position="176"/>
    </location>
</feature>
<protein>
    <recommendedName>
        <fullName evidence="7">Recombination protein RecR</fullName>
    </recommendedName>
</protein>
<dbReference type="Pfam" id="PF21176">
    <property type="entry name" value="RecR_HhH"/>
    <property type="match status" value="1"/>
</dbReference>
<dbReference type="Pfam" id="PF02132">
    <property type="entry name" value="RecR_ZnF"/>
    <property type="match status" value="1"/>
</dbReference>
<organism evidence="9 10">
    <name type="scientific">Criibacterium bergeronii</name>
    <dbReference type="NCBI Taxonomy" id="1871336"/>
    <lineage>
        <taxon>Bacteria</taxon>
        <taxon>Bacillati</taxon>
        <taxon>Bacillota</taxon>
        <taxon>Clostridia</taxon>
        <taxon>Peptostreptococcales</taxon>
        <taxon>Filifactoraceae</taxon>
        <taxon>Criibacterium</taxon>
    </lineage>
</organism>
<dbReference type="InterPro" id="IPR003583">
    <property type="entry name" value="Hlx-hairpin-Hlx_DNA-bd_motif"/>
</dbReference>
<dbReference type="EMBL" id="MBEW02000036">
    <property type="protein sequence ID" value="RDY20468.1"/>
    <property type="molecule type" value="Genomic_DNA"/>
</dbReference>
<evidence type="ECO:0000256" key="6">
    <source>
        <dbReference type="ARBA" id="ARBA00023204"/>
    </source>
</evidence>
<dbReference type="Gene3D" id="3.30.60.80">
    <property type="match status" value="1"/>
</dbReference>
<keyword evidence="1 7" id="KW-0479">Metal-binding</keyword>
<dbReference type="InterPro" id="IPR034137">
    <property type="entry name" value="TOPRIM_RecR"/>
</dbReference>